<comment type="caution">
    <text evidence="2">The sequence shown here is derived from an EMBL/GenBank/DDBJ whole genome shotgun (WGS) entry which is preliminary data.</text>
</comment>
<feature type="compositionally biased region" description="Polar residues" evidence="1">
    <location>
        <begin position="63"/>
        <end position="72"/>
    </location>
</feature>
<gene>
    <name evidence="2" type="ORF">OVN521_LOCUS20842</name>
</gene>
<dbReference type="AlphaFoldDB" id="A0A819UT68"/>
<keyword evidence="3" id="KW-1185">Reference proteome</keyword>
<name>A0A819UT68_9BILA</name>
<evidence type="ECO:0000256" key="1">
    <source>
        <dbReference type="SAM" id="MobiDB-lite"/>
    </source>
</evidence>
<sequence>MPNNLGGPGRARQKEKGSGQKEQRPPATTTAAAVSELAQNVEENLVIENGASATLKGADGKSESTINQNDEA</sequence>
<feature type="region of interest" description="Disordered" evidence="1">
    <location>
        <begin position="1"/>
        <end position="31"/>
    </location>
</feature>
<accession>A0A819UT68</accession>
<proteinExistence type="predicted"/>
<dbReference type="Proteomes" id="UP000663866">
    <property type="component" value="Unassembled WGS sequence"/>
</dbReference>
<feature type="region of interest" description="Disordered" evidence="1">
    <location>
        <begin position="50"/>
        <end position="72"/>
    </location>
</feature>
<protein>
    <submittedName>
        <fullName evidence="2">Uncharacterized protein</fullName>
    </submittedName>
</protein>
<evidence type="ECO:0000313" key="2">
    <source>
        <dbReference type="EMBL" id="CAF4100187.1"/>
    </source>
</evidence>
<feature type="compositionally biased region" description="Basic and acidic residues" evidence="1">
    <location>
        <begin position="12"/>
        <end position="24"/>
    </location>
</feature>
<organism evidence="2 3">
    <name type="scientific">Rotaria magnacalcarata</name>
    <dbReference type="NCBI Taxonomy" id="392030"/>
    <lineage>
        <taxon>Eukaryota</taxon>
        <taxon>Metazoa</taxon>
        <taxon>Spiralia</taxon>
        <taxon>Gnathifera</taxon>
        <taxon>Rotifera</taxon>
        <taxon>Eurotatoria</taxon>
        <taxon>Bdelloidea</taxon>
        <taxon>Philodinida</taxon>
        <taxon>Philodinidae</taxon>
        <taxon>Rotaria</taxon>
    </lineage>
</organism>
<dbReference type="EMBL" id="CAJOBG010004201">
    <property type="protein sequence ID" value="CAF4100187.1"/>
    <property type="molecule type" value="Genomic_DNA"/>
</dbReference>
<reference evidence="2" key="1">
    <citation type="submission" date="2021-02" db="EMBL/GenBank/DDBJ databases">
        <authorList>
            <person name="Nowell W R."/>
        </authorList>
    </citation>
    <scope>NUCLEOTIDE SEQUENCE</scope>
</reference>
<evidence type="ECO:0000313" key="3">
    <source>
        <dbReference type="Proteomes" id="UP000663866"/>
    </source>
</evidence>